<feature type="compositionally biased region" description="Basic residues" evidence="1">
    <location>
        <begin position="30"/>
        <end position="39"/>
    </location>
</feature>
<feature type="non-terminal residue" evidence="2">
    <location>
        <position position="1"/>
    </location>
</feature>
<accession>A0A6J4L0F3</accession>
<proteinExistence type="predicted"/>
<dbReference type="AlphaFoldDB" id="A0A6J4L0F3"/>
<feature type="region of interest" description="Disordered" evidence="1">
    <location>
        <begin position="1"/>
        <end position="39"/>
    </location>
</feature>
<gene>
    <name evidence="2" type="ORF">AVDCRST_MAG24-314</name>
</gene>
<evidence type="ECO:0000256" key="1">
    <source>
        <dbReference type="SAM" id="MobiDB-lite"/>
    </source>
</evidence>
<feature type="non-terminal residue" evidence="2">
    <location>
        <position position="132"/>
    </location>
</feature>
<feature type="region of interest" description="Disordered" evidence="1">
    <location>
        <begin position="62"/>
        <end position="109"/>
    </location>
</feature>
<reference evidence="2" key="1">
    <citation type="submission" date="2020-02" db="EMBL/GenBank/DDBJ databases">
        <authorList>
            <person name="Meier V. D."/>
        </authorList>
    </citation>
    <scope>NUCLEOTIDE SEQUENCE</scope>
    <source>
        <strain evidence="2">AVDCRST_MAG24</strain>
    </source>
</reference>
<organism evidence="2">
    <name type="scientific">uncultured Nocardioidaceae bacterium</name>
    <dbReference type="NCBI Taxonomy" id="253824"/>
    <lineage>
        <taxon>Bacteria</taxon>
        <taxon>Bacillati</taxon>
        <taxon>Actinomycetota</taxon>
        <taxon>Actinomycetes</taxon>
        <taxon>Propionibacteriales</taxon>
        <taxon>Nocardioidaceae</taxon>
        <taxon>environmental samples</taxon>
    </lineage>
</organism>
<feature type="compositionally biased region" description="Basic residues" evidence="1">
    <location>
        <begin position="98"/>
        <end position="109"/>
    </location>
</feature>
<protein>
    <submittedName>
        <fullName evidence="2">Uncharacterized protein</fullName>
    </submittedName>
</protein>
<sequence length="132" mass="14187">GRPPAAPAAAQPAAPDRRPRGGARYGAGRPLRRGRGRVRRLRHLRRARRRVPAARLAPAGGAALLRPLRRPGRRGGAVRGRARHLPAHRLPRAVLRPHGPHRARARPVPRAARHLLRALPTGGVAATGPASR</sequence>
<feature type="compositionally biased region" description="Basic residues" evidence="1">
    <location>
        <begin position="80"/>
        <end position="91"/>
    </location>
</feature>
<name>A0A6J4L0F3_9ACTN</name>
<dbReference type="EMBL" id="CADCUF010000040">
    <property type="protein sequence ID" value="CAA9320429.1"/>
    <property type="molecule type" value="Genomic_DNA"/>
</dbReference>
<evidence type="ECO:0000313" key="2">
    <source>
        <dbReference type="EMBL" id="CAA9320429.1"/>
    </source>
</evidence>